<gene>
    <name evidence="7 8" type="primary">ribH</name>
    <name evidence="8" type="ORF">GCM10023331_10690</name>
</gene>
<dbReference type="EMBL" id="BAABJX010000020">
    <property type="protein sequence ID" value="GAA4827696.1"/>
    <property type="molecule type" value="Genomic_DNA"/>
</dbReference>
<feature type="binding site" evidence="7">
    <location>
        <begin position="94"/>
        <end position="95"/>
    </location>
    <ligand>
        <name>(2S)-2-hydroxy-3-oxobutyl phosphate</name>
        <dbReference type="ChEBI" id="CHEBI:58830"/>
    </ligand>
</feature>
<name>A0ABP9D757_9BACT</name>
<evidence type="ECO:0000256" key="2">
    <source>
        <dbReference type="ARBA" id="ARBA00007424"/>
    </source>
</evidence>
<dbReference type="PANTHER" id="PTHR21058:SF0">
    <property type="entry name" value="6,7-DIMETHYL-8-RIBITYLLUMAZINE SYNTHASE"/>
    <property type="match status" value="1"/>
</dbReference>
<comment type="caution">
    <text evidence="8">The sequence shown here is derived from an EMBL/GenBank/DDBJ whole genome shotgun (WGS) entry which is preliminary data.</text>
</comment>
<accession>A0ABP9D757</accession>
<evidence type="ECO:0000256" key="3">
    <source>
        <dbReference type="ARBA" id="ARBA00012664"/>
    </source>
</evidence>
<organism evidence="8 9">
    <name type="scientific">Algivirga pacifica</name>
    <dbReference type="NCBI Taxonomy" id="1162670"/>
    <lineage>
        <taxon>Bacteria</taxon>
        <taxon>Pseudomonadati</taxon>
        <taxon>Bacteroidota</taxon>
        <taxon>Cytophagia</taxon>
        <taxon>Cytophagales</taxon>
        <taxon>Flammeovirgaceae</taxon>
        <taxon>Algivirga</taxon>
    </lineage>
</organism>
<comment type="catalytic activity">
    <reaction evidence="6 7">
        <text>(2S)-2-hydroxy-3-oxobutyl phosphate + 5-amino-6-(D-ribitylamino)uracil = 6,7-dimethyl-8-(1-D-ribityl)lumazine + phosphate + 2 H2O + H(+)</text>
        <dbReference type="Rhea" id="RHEA:26152"/>
        <dbReference type="ChEBI" id="CHEBI:15377"/>
        <dbReference type="ChEBI" id="CHEBI:15378"/>
        <dbReference type="ChEBI" id="CHEBI:15934"/>
        <dbReference type="ChEBI" id="CHEBI:43474"/>
        <dbReference type="ChEBI" id="CHEBI:58201"/>
        <dbReference type="ChEBI" id="CHEBI:58830"/>
        <dbReference type="EC" id="2.5.1.78"/>
    </reaction>
</comment>
<proteinExistence type="inferred from homology"/>
<evidence type="ECO:0000256" key="5">
    <source>
        <dbReference type="ARBA" id="ARBA00022679"/>
    </source>
</evidence>
<feature type="binding site" evidence="7">
    <location>
        <position position="136"/>
    </location>
    <ligand>
        <name>(2S)-2-hydroxy-3-oxobutyl phosphate</name>
        <dbReference type="ChEBI" id="CHEBI:58830"/>
    </ligand>
</feature>
<dbReference type="CDD" id="cd09209">
    <property type="entry name" value="Lumazine_synthase-I"/>
    <property type="match status" value="1"/>
</dbReference>
<keyword evidence="5 7" id="KW-0808">Transferase</keyword>
<evidence type="ECO:0000256" key="7">
    <source>
        <dbReference type="HAMAP-Rule" id="MF_00178"/>
    </source>
</evidence>
<dbReference type="Gene3D" id="3.40.50.960">
    <property type="entry name" value="Lumazine/riboflavin synthase"/>
    <property type="match status" value="1"/>
</dbReference>
<comment type="pathway">
    <text evidence="1 7">Cofactor biosynthesis; riboflavin biosynthesis; riboflavin from 2-hydroxy-3-oxobutyl phosphate and 5-amino-6-(D-ribitylamino)uracil: step 1/2.</text>
</comment>
<dbReference type="RefSeq" id="WP_345369847.1">
    <property type="nucleotide sequence ID" value="NZ_BAABJX010000020.1"/>
</dbReference>
<protein>
    <recommendedName>
        <fullName evidence="3 7">6,7-dimethyl-8-ribityllumazine synthase</fullName>
        <shortName evidence="7">DMRL synthase</shortName>
        <shortName evidence="7">LS</shortName>
        <shortName evidence="7">Lumazine synthase</shortName>
        <ecNumber evidence="3 7">2.5.1.78</ecNumber>
    </recommendedName>
</protein>
<feature type="binding site" evidence="7">
    <location>
        <position position="122"/>
    </location>
    <ligand>
        <name>5-amino-6-(D-ribitylamino)uracil</name>
        <dbReference type="ChEBI" id="CHEBI:15934"/>
    </ligand>
</feature>
<evidence type="ECO:0000256" key="4">
    <source>
        <dbReference type="ARBA" id="ARBA00022619"/>
    </source>
</evidence>
<evidence type="ECO:0000313" key="9">
    <source>
        <dbReference type="Proteomes" id="UP001500298"/>
    </source>
</evidence>
<feature type="binding site" evidence="7">
    <location>
        <position position="31"/>
    </location>
    <ligand>
        <name>5-amino-6-(D-ribitylamino)uracil</name>
        <dbReference type="ChEBI" id="CHEBI:15934"/>
    </ligand>
</feature>
<dbReference type="HAMAP" id="MF_00178">
    <property type="entry name" value="Lumazine_synth"/>
    <property type="match status" value="1"/>
</dbReference>
<keyword evidence="9" id="KW-1185">Reference proteome</keyword>
<dbReference type="InterPro" id="IPR034964">
    <property type="entry name" value="LS"/>
</dbReference>
<dbReference type="InterPro" id="IPR002180">
    <property type="entry name" value="LS/RS"/>
</dbReference>
<dbReference type="NCBIfam" id="TIGR00114">
    <property type="entry name" value="lumazine-synth"/>
    <property type="match status" value="1"/>
</dbReference>
<dbReference type="InterPro" id="IPR036467">
    <property type="entry name" value="LS/RS_sf"/>
</dbReference>
<dbReference type="Proteomes" id="UP001500298">
    <property type="component" value="Unassembled WGS sequence"/>
</dbReference>
<feature type="binding site" evidence="7">
    <location>
        <begin position="65"/>
        <end position="67"/>
    </location>
    <ligand>
        <name>5-amino-6-(D-ribitylamino)uracil</name>
        <dbReference type="ChEBI" id="CHEBI:15934"/>
    </ligand>
</feature>
<sequence length="160" mass="17347">MATALKNLSEYTKNKTIDISNKTFAVVVSEYNPEITEALYEGVTETLLKEGAKAENIFREDVPGAYELTLGAQFMAQRDEVDAVICLGCVIQGETKHFDFICDAVAQGVTNVSLKYNKPVIFGLLTPNTQQQALDRAGGKHGNKGVEAAVAAIKMIGFNQ</sequence>
<evidence type="ECO:0000256" key="6">
    <source>
        <dbReference type="ARBA" id="ARBA00048785"/>
    </source>
</evidence>
<keyword evidence="4 7" id="KW-0686">Riboflavin biosynthesis</keyword>
<feature type="binding site" evidence="7">
    <location>
        <begin position="89"/>
        <end position="91"/>
    </location>
    <ligand>
        <name>5-amino-6-(D-ribitylamino)uracil</name>
        <dbReference type="ChEBI" id="CHEBI:15934"/>
    </ligand>
</feature>
<reference evidence="9" key="1">
    <citation type="journal article" date="2019" name="Int. J. Syst. Evol. Microbiol.">
        <title>The Global Catalogue of Microorganisms (GCM) 10K type strain sequencing project: providing services to taxonomists for standard genome sequencing and annotation.</title>
        <authorList>
            <consortium name="The Broad Institute Genomics Platform"/>
            <consortium name="The Broad Institute Genome Sequencing Center for Infectious Disease"/>
            <person name="Wu L."/>
            <person name="Ma J."/>
        </authorList>
    </citation>
    <scope>NUCLEOTIDE SEQUENCE [LARGE SCALE GENOMIC DNA]</scope>
    <source>
        <strain evidence="9">JCM 18326</strain>
    </source>
</reference>
<comment type="function">
    <text evidence="7">Catalyzes the formation of 6,7-dimethyl-8-ribityllumazine by condensation of 5-amino-6-(D-ribitylamino)uracil with 3,4-dihydroxy-2-butanone 4-phosphate. This is the penultimate step in the biosynthesis of riboflavin.</text>
</comment>
<comment type="similarity">
    <text evidence="2 7">Belongs to the DMRL synthase family.</text>
</comment>
<evidence type="ECO:0000313" key="8">
    <source>
        <dbReference type="EMBL" id="GAA4827696.1"/>
    </source>
</evidence>
<evidence type="ECO:0000256" key="1">
    <source>
        <dbReference type="ARBA" id="ARBA00004917"/>
    </source>
</evidence>
<feature type="active site" description="Proton donor" evidence="7">
    <location>
        <position position="97"/>
    </location>
</feature>
<dbReference type="SUPFAM" id="SSF52121">
    <property type="entry name" value="Lumazine synthase"/>
    <property type="match status" value="1"/>
</dbReference>
<dbReference type="Pfam" id="PF00885">
    <property type="entry name" value="DMRL_synthase"/>
    <property type="match status" value="1"/>
</dbReference>
<dbReference type="PANTHER" id="PTHR21058">
    <property type="entry name" value="6,7-DIMETHYL-8-RIBITYLLUMAZINE SYNTHASE DMRL SYNTHASE LUMAZINE SYNTHASE"/>
    <property type="match status" value="1"/>
</dbReference>
<dbReference type="EC" id="2.5.1.78" evidence="3 7"/>